<evidence type="ECO:0000256" key="8">
    <source>
        <dbReference type="SAM" id="SignalP"/>
    </source>
</evidence>
<dbReference type="Gene3D" id="2.40.170.20">
    <property type="entry name" value="TonB-dependent receptor, beta-barrel domain"/>
    <property type="match status" value="1"/>
</dbReference>
<dbReference type="Gene3D" id="2.60.40.1120">
    <property type="entry name" value="Carboxypeptidase-like, regulatory domain"/>
    <property type="match status" value="1"/>
</dbReference>
<feature type="domain" description="TonB-dependent receptor plug" evidence="9">
    <location>
        <begin position="125"/>
        <end position="233"/>
    </location>
</feature>
<proteinExistence type="inferred from homology"/>
<organism evidence="10 11">
    <name type="scientific">Mucilaginibacter sabulilitoris</name>
    <dbReference type="NCBI Taxonomy" id="1173583"/>
    <lineage>
        <taxon>Bacteria</taxon>
        <taxon>Pseudomonadati</taxon>
        <taxon>Bacteroidota</taxon>
        <taxon>Sphingobacteriia</taxon>
        <taxon>Sphingobacteriales</taxon>
        <taxon>Sphingobacteriaceae</taxon>
        <taxon>Mucilaginibacter</taxon>
    </lineage>
</organism>
<dbReference type="PROSITE" id="PS52016">
    <property type="entry name" value="TONB_DEPENDENT_REC_3"/>
    <property type="match status" value="1"/>
</dbReference>
<dbReference type="Pfam" id="PF07715">
    <property type="entry name" value="Plug"/>
    <property type="match status" value="1"/>
</dbReference>
<name>A0ABZ0TKX5_9SPHI</name>
<dbReference type="EMBL" id="CP139558">
    <property type="protein sequence ID" value="WPU92843.1"/>
    <property type="molecule type" value="Genomic_DNA"/>
</dbReference>
<dbReference type="SUPFAM" id="SSF56935">
    <property type="entry name" value="Porins"/>
    <property type="match status" value="1"/>
</dbReference>
<keyword evidence="3 7" id="KW-1134">Transmembrane beta strand</keyword>
<dbReference type="Pfam" id="PF13715">
    <property type="entry name" value="CarbopepD_reg_2"/>
    <property type="match status" value="1"/>
</dbReference>
<evidence type="ECO:0000256" key="5">
    <source>
        <dbReference type="ARBA" id="ARBA00023136"/>
    </source>
</evidence>
<sequence length="1068" mass="117386">MRRKLLLRSFFACAMLLCCSACLLLAQERIGAGTVIKGSVVSADGLPLSGATITEKNTGNVKTTAQDGTFTIALKRTSNRLVVSFIGFITQEVEVKRTAPLKVQLEASSNSLQDVVVVGYGQRKKVDLTGSVVTVSSKDLQNRPVTDVAQALQGQVANLNITQSSGGGSPAAAPNINVRGYTGFGVSASPLIVIDGVPGGDINNINAADIESISILKDAASSAIYGSSAPYGVMLITTRQGKKNQRTTISYNNNFSLAQTINLPHMVNSLDFANIYNEAFVNSGRAPWFSDETIQRIKDYQAGALKTETIKDPNNDDWLGSGIGYFTGTGPNTGNGNNDWFKIFFKPWSFSQQHNISVNGGGANSSYYVGAGLLDKNGMYNFMKDTYKRYNLRANISSNVSDIITLNFRSSFSRELSNTPATYAAATGGNYMHQIARKLPTTPLKNPDGNYSDYSNINLFTQGGRDIYTNDKPMLTGEVVLKPVKGLNLTANFTYDGQNYNESDFNKTVYTVLPSGNKVVEFQTDPNNSLAENYLKQDHYITNIYASYDKHFGAHNFQLLGGYIKDYTRLTSLNASNSLLYSNDIPSLNLTYNPTPSVGDNDMRLSIEGFFGRFNYNYKDKYLLEVNGRYDASSRFLAGHRWNLYPSVSAGYVVSEEAFWKSIQPTVNVLKIRASYGSLGDQWGDNPDRNNYYPFYPSLGTVAPTSTNWIFGDGRQAYIAPPGLVNPNLTWATIKSANIGLDAEVLKNRLAIAYDWYVRNASDFVGPAQSLPSVLGTSVPKANNAAMRTTGFELTVSWRDHIGKFNYFAKGVLSNATSKVVKYPNSTSLLSDWYEGMKMGEIWGYQTAGLFQSAAEVASSPNQQKIFGGNWTAGDVKYNDLNKDGIIDYGNNTLSNHGDLKIIGNNTPQYTYGLSLGGSFKNFDVSFFVQGVAKRDVWIGSNMYWGIIGGEWQSTVLDQNLDRWTPNAPNGFFPKYYMTGEMNKNMQVQTRYLQNAAYLRIKNIQVGYTLPALLISKIGVQKVRIYLSGDNLATFTKLQQSIDPELAVGDAKLYPIQRIFSAGLNVTL</sequence>
<dbReference type="NCBIfam" id="TIGR04057">
    <property type="entry name" value="SusC_RagA_signa"/>
    <property type="match status" value="1"/>
</dbReference>
<dbReference type="InterPro" id="IPR023997">
    <property type="entry name" value="TonB-dep_OMP_SusC/RagA_CS"/>
</dbReference>
<dbReference type="Proteomes" id="UP001324380">
    <property type="component" value="Chromosome"/>
</dbReference>
<dbReference type="NCBIfam" id="TIGR04056">
    <property type="entry name" value="OMP_RagA_SusC"/>
    <property type="match status" value="1"/>
</dbReference>
<evidence type="ECO:0000256" key="7">
    <source>
        <dbReference type="PROSITE-ProRule" id="PRU01360"/>
    </source>
</evidence>
<dbReference type="RefSeq" id="WP_321562003.1">
    <property type="nucleotide sequence ID" value="NZ_CP139558.1"/>
</dbReference>
<reference evidence="10 11" key="1">
    <citation type="submission" date="2023-11" db="EMBL/GenBank/DDBJ databases">
        <title>Analysis of the Genomes of Mucilaginibacter gossypii cycad 4 and M. sabulilitoris SNA2: microbes with the potential for plant growth promotion.</title>
        <authorList>
            <person name="Hirsch A.M."/>
            <person name="Humm E."/>
            <person name="Rubbi M."/>
            <person name="Del Vecchio G."/>
            <person name="Ha S.M."/>
            <person name="Pellegrini M."/>
            <person name="Gunsalus R.P."/>
        </authorList>
    </citation>
    <scope>NUCLEOTIDE SEQUENCE [LARGE SCALE GENOMIC DNA]</scope>
    <source>
        <strain evidence="10 11">SNA2</strain>
    </source>
</reference>
<dbReference type="InterPro" id="IPR036942">
    <property type="entry name" value="Beta-barrel_TonB_sf"/>
</dbReference>
<dbReference type="SUPFAM" id="SSF49464">
    <property type="entry name" value="Carboxypeptidase regulatory domain-like"/>
    <property type="match status" value="1"/>
</dbReference>
<keyword evidence="5 7" id="KW-0472">Membrane</keyword>
<keyword evidence="8" id="KW-0732">Signal</keyword>
<dbReference type="InterPro" id="IPR008969">
    <property type="entry name" value="CarboxyPept-like_regulatory"/>
</dbReference>
<feature type="chain" id="PRO_5047078004" evidence="8">
    <location>
        <begin position="27"/>
        <end position="1068"/>
    </location>
</feature>
<keyword evidence="2 7" id="KW-0813">Transport</keyword>
<accession>A0ABZ0TKX5</accession>
<keyword evidence="11" id="KW-1185">Reference proteome</keyword>
<gene>
    <name evidence="10" type="ORF">SNE25_26315</name>
</gene>
<feature type="signal peptide" evidence="8">
    <location>
        <begin position="1"/>
        <end position="26"/>
    </location>
</feature>
<comment type="similarity">
    <text evidence="7">Belongs to the TonB-dependent receptor family.</text>
</comment>
<dbReference type="InterPro" id="IPR023996">
    <property type="entry name" value="TonB-dep_OMP_SusC/RagA"/>
</dbReference>
<keyword evidence="4 7" id="KW-0812">Transmembrane</keyword>
<evidence type="ECO:0000256" key="2">
    <source>
        <dbReference type="ARBA" id="ARBA00022448"/>
    </source>
</evidence>
<evidence type="ECO:0000259" key="9">
    <source>
        <dbReference type="Pfam" id="PF07715"/>
    </source>
</evidence>
<dbReference type="InterPro" id="IPR039426">
    <property type="entry name" value="TonB-dep_rcpt-like"/>
</dbReference>
<evidence type="ECO:0000256" key="3">
    <source>
        <dbReference type="ARBA" id="ARBA00022452"/>
    </source>
</evidence>
<dbReference type="Gene3D" id="2.170.130.10">
    <property type="entry name" value="TonB-dependent receptor, plug domain"/>
    <property type="match status" value="1"/>
</dbReference>
<comment type="subcellular location">
    <subcellularLocation>
        <location evidence="1 7">Cell outer membrane</location>
        <topology evidence="1 7">Multi-pass membrane protein</topology>
    </subcellularLocation>
</comment>
<dbReference type="InterPro" id="IPR037066">
    <property type="entry name" value="Plug_dom_sf"/>
</dbReference>
<keyword evidence="10" id="KW-0675">Receptor</keyword>
<evidence type="ECO:0000256" key="6">
    <source>
        <dbReference type="ARBA" id="ARBA00023237"/>
    </source>
</evidence>
<evidence type="ECO:0000313" key="11">
    <source>
        <dbReference type="Proteomes" id="UP001324380"/>
    </source>
</evidence>
<keyword evidence="6 7" id="KW-0998">Cell outer membrane</keyword>
<evidence type="ECO:0000313" key="10">
    <source>
        <dbReference type="EMBL" id="WPU92843.1"/>
    </source>
</evidence>
<evidence type="ECO:0000256" key="1">
    <source>
        <dbReference type="ARBA" id="ARBA00004571"/>
    </source>
</evidence>
<dbReference type="InterPro" id="IPR012910">
    <property type="entry name" value="Plug_dom"/>
</dbReference>
<evidence type="ECO:0000256" key="4">
    <source>
        <dbReference type="ARBA" id="ARBA00022692"/>
    </source>
</evidence>
<protein>
    <submittedName>
        <fullName evidence="10">TonB-dependent receptor</fullName>
    </submittedName>
</protein>